<reference evidence="2" key="1">
    <citation type="journal article" date="2023" name="Science">
        <title>Genome structures resolve the early diversification of teleost fishes.</title>
        <authorList>
            <person name="Parey E."/>
            <person name="Louis A."/>
            <person name="Montfort J."/>
            <person name="Bouchez O."/>
            <person name="Roques C."/>
            <person name="Iampietro C."/>
            <person name="Lluch J."/>
            <person name="Castinel A."/>
            <person name="Donnadieu C."/>
            <person name="Desvignes T."/>
            <person name="Floi Bucao C."/>
            <person name="Jouanno E."/>
            <person name="Wen M."/>
            <person name="Mejri S."/>
            <person name="Dirks R."/>
            <person name="Jansen H."/>
            <person name="Henkel C."/>
            <person name="Chen W.J."/>
            <person name="Zahm M."/>
            <person name="Cabau C."/>
            <person name="Klopp C."/>
            <person name="Thompson A.W."/>
            <person name="Robinson-Rechavi M."/>
            <person name="Braasch I."/>
            <person name="Lecointre G."/>
            <person name="Bobe J."/>
            <person name="Postlethwait J.H."/>
            <person name="Berthelot C."/>
            <person name="Roest Crollius H."/>
            <person name="Guiguen Y."/>
        </authorList>
    </citation>
    <scope>NUCLEOTIDE SEQUENCE</scope>
    <source>
        <strain evidence="2">WJC10195</strain>
    </source>
</reference>
<gene>
    <name evidence="2" type="ORF">SKAU_G00134430</name>
</gene>
<comment type="caution">
    <text evidence="2">The sequence shown here is derived from an EMBL/GenBank/DDBJ whole genome shotgun (WGS) entry which is preliminary data.</text>
</comment>
<organism evidence="2 3">
    <name type="scientific">Synaphobranchus kaupii</name>
    <name type="common">Kaup's arrowtooth eel</name>
    <dbReference type="NCBI Taxonomy" id="118154"/>
    <lineage>
        <taxon>Eukaryota</taxon>
        <taxon>Metazoa</taxon>
        <taxon>Chordata</taxon>
        <taxon>Craniata</taxon>
        <taxon>Vertebrata</taxon>
        <taxon>Euteleostomi</taxon>
        <taxon>Actinopterygii</taxon>
        <taxon>Neopterygii</taxon>
        <taxon>Teleostei</taxon>
        <taxon>Anguilliformes</taxon>
        <taxon>Synaphobranchidae</taxon>
        <taxon>Synaphobranchus</taxon>
    </lineage>
</organism>
<name>A0A9Q1FR53_SYNKA</name>
<dbReference type="Proteomes" id="UP001152622">
    <property type="component" value="Chromosome 4"/>
</dbReference>
<evidence type="ECO:0000313" key="3">
    <source>
        <dbReference type="Proteomes" id="UP001152622"/>
    </source>
</evidence>
<proteinExistence type="predicted"/>
<dbReference type="AlphaFoldDB" id="A0A9Q1FR53"/>
<dbReference type="EMBL" id="JAINUF010000004">
    <property type="protein sequence ID" value="KAJ8364612.1"/>
    <property type="molecule type" value="Genomic_DNA"/>
</dbReference>
<feature type="region of interest" description="Disordered" evidence="1">
    <location>
        <begin position="81"/>
        <end position="104"/>
    </location>
</feature>
<accession>A0A9Q1FR53</accession>
<protein>
    <submittedName>
        <fullName evidence="2">Uncharacterized protein</fullName>
    </submittedName>
</protein>
<evidence type="ECO:0000313" key="2">
    <source>
        <dbReference type="EMBL" id="KAJ8364612.1"/>
    </source>
</evidence>
<sequence length="104" mass="10839">MSQSEGLDEGAGLVLPAIENQLTEMERLPVALANQGTVIGRHEQALQQTLAQAIQQSQAPVPPTVPAPVPSAMVLSSSLHANPDRECSDRGASAVGSMRLSVQT</sequence>
<evidence type="ECO:0000256" key="1">
    <source>
        <dbReference type="SAM" id="MobiDB-lite"/>
    </source>
</evidence>
<keyword evidence="3" id="KW-1185">Reference proteome</keyword>